<proteinExistence type="predicted"/>
<dbReference type="Proteomes" id="UP000257109">
    <property type="component" value="Unassembled WGS sequence"/>
</dbReference>
<name>A0A371F875_MUCPR</name>
<dbReference type="PANTHER" id="PTHR11439">
    <property type="entry name" value="GAG-POL-RELATED RETROTRANSPOSON"/>
    <property type="match status" value="1"/>
</dbReference>
<evidence type="ECO:0000313" key="2">
    <source>
        <dbReference type="Proteomes" id="UP000257109"/>
    </source>
</evidence>
<dbReference type="OrthoDB" id="1740642at2759"/>
<dbReference type="EMBL" id="QJKJ01010163">
    <property type="protein sequence ID" value="RDX74495.1"/>
    <property type="molecule type" value="Genomic_DNA"/>
</dbReference>
<organism evidence="1 2">
    <name type="scientific">Mucuna pruriens</name>
    <name type="common">Velvet bean</name>
    <name type="synonym">Dolichos pruriens</name>
    <dbReference type="NCBI Taxonomy" id="157652"/>
    <lineage>
        <taxon>Eukaryota</taxon>
        <taxon>Viridiplantae</taxon>
        <taxon>Streptophyta</taxon>
        <taxon>Embryophyta</taxon>
        <taxon>Tracheophyta</taxon>
        <taxon>Spermatophyta</taxon>
        <taxon>Magnoliopsida</taxon>
        <taxon>eudicotyledons</taxon>
        <taxon>Gunneridae</taxon>
        <taxon>Pentapetalae</taxon>
        <taxon>rosids</taxon>
        <taxon>fabids</taxon>
        <taxon>Fabales</taxon>
        <taxon>Fabaceae</taxon>
        <taxon>Papilionoideae</taxon>
        <taxon>50 kb inversion clade</taxon>
        <taxon>NPAAA clade</taxon>
        <taxon>indigoferoid/millettioid clade</taxon>
        <taxon>Phaseoleae</taxon>
        <taxon>Mucuna</taxon>
    </lineage>
</organism>
<dbReference type="AlphaFoldDB" id="A0A371F875"/>
<sequence>MTNLGLLSYFLGMEFVTRSDGISMHQKRYAIDILKRFHMLDCNFAQTPIACGTKLEKEESDKSTDATLLLALRFLCGSKPNIAYGVGLISRFMDHSRLARLLEAKRILKYVKGTLDYRLLFSKHGRNVFNEK</sequence>
<comment type="caution">
    <text evidence="1">The sequence shown here is derived from an EMBL/GenBank/DDBJ whole genome shotgun (WGS) entry which is preliminary data.</text>
</comment>
<dbReference type="PANTHER" id="PTHR11439:SF517">
    <property type="entry name" value="CYSTEINE-RICH RLK (RECEPTOR-LIKE PROTEIN KINASE) 8"/>
    <property type="match status" value="1"/>
</dbReference>
<keyword evidence="2" id="KW-1185">Reference proteome</keyword>
<evidence type="ECO:0000313" key="1">
    <source>
        <dbReference type="EMBL" id="RDX74495.1"/>
    </source>
</evidence>
<reference evidence="1" key="1">
    <citation type="submission" date="2018-05" db="EMBL/GenBank/DDBJ databases">
        <title>Draft genome of Mucuna pruriens seed.</title>
        <authorList>
            <person name="Nnadi N.E."/>
            <person name="Vos R."/>
            <person name="Hasami M.H."/>
            <person name="Devisetty U.K."/>
            <person name="Aguiy J.C."/>
        </authorList>
    </citation>
    <scope>NUCLEOTIDE SEQUENCE [LARGE SCALE GENOMIC DNA]</scope>
    <source>
        <strain evidence="1">JCA_2017</strain>
    </source>
</reference>
<protein>
    <submittedName>
        <fullName evidence="1">Mitochondrial protein</fullName>
    </submittedName>
</protein>
<gene>
    <name evidence="1" type="ORF">CR513_45759</name>
</gene>
<dbReference type="STRING" id="157652.A0A371F875"/>
<feature type="non-terminal residue" evidence="1">
    <location>
        <position position="1"/>
    </location>
</feature>
<accession>A0A371F875</accession>